<organism evidence="1 2">
    <name type="scientific">Clostridium perfringens</name>
    <dbReference type="NCBI Taxonomy" id="1502"/>
    <lineage>
        <taxon>Bacteria</taxon>
        <taxon>Bacillati</taxon>
        <taxon>Bacillota</taxon>
        <taxon>Clostridia</taxon>
        <taxon>Eubacteriales</taxon>
        <taxon>Clostridiaceae</taxon>
        <taxon>Clostridium</taxon>
    </lineage>
</organism>
<evidence type="ECO:0008006" key="3">
    <source>
        <dbReference type="Google" id="ProtNLM"/>
    </source>
</evidence>
<dbReference type="RefSeq" id="WP_078210084.1">
    <property type="nucleotide sequence ID" value="NZ_CP019579.1"/>
</dbReference>
<accession>A0AAN5NDE2</accession>
<gene>
    <name evidence="1" type="ORF">I9063_003255</name>
</gene>
<name>A0AAN5NDE2_CLOPF</name>
<dbReference type="PROSITE" id="PS51257">
    <property type="entry name" value="PROKAR_LIPOPROTEIN"/>
    <property type="match status" value="1"/>
</dbReference>
<dbReference type="EMBL" id="DACTBT010000047">
    <property type="protein sequence ID" value="HAT4299831.1"/>
    <property type="molecule type" value="Genomic_DNA"/>
</dbReference>
<evidence type="ECO:0000313" key="1">
    <source>
        <dbReference type="EMBL" id="HAT4299831.1"/>
    </source>
</evidence>
<protein>
    <recommendedName>
        <fullName evidence="3">Lipoprotein</fullName>
    </recommendedName>
</protein>
<reference evidence="1" key="1">
    <citation type="journal article" date="2018" name="Genome Biol.">
        <title>SKESA: strategic k-mer extension for scrupulous assemblies.</title>
        <authorList>
            <person name="Souvorov A."/>
            <person name="Agarwala R."/>
            <person name="Lipman D.J."/>
        </authorList>
    </citation>
    <scope>NUCLEOTIDE SEQUENCE</scope>
    <source>
        <strain evidence="1">C25</strain>
    </source>
</reference>
<evidence type="ECO:0000313" key="2">
    <source>
        <dbReference type="Proteomes" id="UP000855421"/>
    </source>
</evidence>
<proteinExistence type="predicted"/>
<dbReference type="Proteomes" id="UP000855421">
    <property type="component" value="Unassembled WGS sequence"/>
</dbReference>
<dbReference type="AlphaFoldDB" id="A0AAN5NDE2"/>
<comment type="caution">
    <text evidence="1">The sequence shown here is derived from an EMBL/GenBank/DDBJ whole genome shotgun (WGS) entry which is preliminary data.</text>
</comment>
<reference evidence="1" key="2">
    <citation type="submission" date="2020-07" db="EMBL/GenBank/DDBJ databases">
        <authorList>
            <consortium name="NCBI Pathogen Detection Project"/>
        </authorList>
    </citation>
    <scope>NUCLEOTIDE SEQUENCE</scope>
    <source>
        <strain evidence="1">C25</strain>
    </source>
</reference>
<sequence length="146" mass="16342">MKRSELNEKILVLLSVTLLLAVTVMGCGKYEPKLSELGVQYVSKNHTNEDGSFPGITVKSVTKEGDNIIIQTETPFDQIQYALNNFLAFQTVNEKGNTNNKVNAKIENKNDMGEIIVTGEGVKDAKYIQVIPYKNKDNQTLEFEIK</sequence>